<dbReference type="PANTHER" id="PTHR10890:SF3">
    <property type="entry name" value="CYSTEINE--TRNA LIGASE, CYTOPLASMIC"/>
    <property type="match status" value="1"/>
</dbReference>
<dbReference type="InterPro" id="IPR009080">
    <property type="entry name" value="tRNAsynth_Ia_anticodon-bd"/>
</dbReference>
<keyword evidence="10 12" id="KW-0648">Protein biosynthesis</keyword>
<keyword evidence="9 12" id="KW-0067">ATP-binding</keyword>
<keyword evidence="11 12" id="KW-0030">Aminoacyl-tRNA synthetase</keyword>
<evidence type="ECO:0000256" key="2">
    <source>
        <dbReference type="ARBA" id="ARBA00005594"/>
    </source>
</evidence>
<dbReference type="PANTHER" id="PTHR10890">
    <property type="entry name" value="CYSTEINYL-TRNA SYNTHETASE"/>
    <property type="match status" value="1"/>
</dbReference>
<name>A0A6J4V0Y5_9BACT</name>
<keyword evidence="7 12" id="KW-0547">Nucleotide-binding</keyword>
<comment type="subunit">
    <text evidence="3 12">Monomer.</text>
</comment>
<gene>
    <name evidence="12" type="primary">cysS</name>
    <name evidence="14" type="ORF">AVDCRST_MAG73-3977</name>
</gene>
<keyword evidence="8 12" id="KW-0862">Zinc</keyword>
<dbReference type="SUPFAM" id="SSF47323">
    <property type="entry name" value="Anticodon-binding domain of a subclass of class I aminoacyl-tRNA synthetases"/>
    <property type="match status" value="1"/>
</dbReference>
<comment type="similarity">
    <text evidence="2 12">Belongs to the class-I aminoacyl-tRNA synthetase family.</text>
</comment>
<evidence type="ECO:0000256" key="7">
    <source>
        <dbReference type="ARBA" id="ARBA00022741"/>
    </source>
</evidence>
<dbReference type="EMBL" id="CADCWE010000258">
    <property type="protein sequence ID" value="CAA9563871.1"/>
    <property type="molecule type" value="Genomic_DNA"/>
</dbReference>
<dbReference type="InterPro" id="IPR015273">
    <property type="entry name" value="Cys-tRNA-synt_Ia_DALR"/>
</dbReference>
<dbReference type="Pfam" id="PF01406">
    <property type="entry name" value="tRNA-synt_1e"/>
    <property type="match status" value="1"/>
</dbReference>
<feature type="binding site" evidence="12">
    <location>
        <position position="31"/>
    </location>
    <ligand>
        <name>Zn(2+)</name>
        <dbReference type="ChEBI" id="CHEBI:29105"/>
    </ligand>
</feature>
<evidence type="ECO:0000256" key="5">
    <source>
        <dbReference type="ARBA" id="ARBA00022598"/>
    </source>
</evidence>
<dbReference type="InterPro" id="IPR032678">
    <property type="entry name" value="tRNA-synt_1_cat_dom"/>
</dbReference>
<dbReference type="NCBIfam" id="TIGR00435">
    <property type="entry name" value="cysS"/>
    <property type="match status" value="1"/>
</dbReference>
<evidence type="ECO:0000256" key="11">
    <source>
        <dbReference type="ARBA" id="ARBA00023146"/>
    </source>
</evidence>
<organism evidence="14">
    <name type="scientific">uncultured Thermomicrobiales bacterium</name>
    <dbReference type="NCBI Taxonomy" id="1645740"/>
    <lineage>
        <taxon>Bacteria</taxon>
        <taxon>Pseudomonadati</taxon>
        <taxon>Thermomicrobiota</taxon>
        <taxon>Thermomicrobia</taxon>
        <taxon>Thermomicrobiales</taxon>
        <taxon>environmental samples</taxon>
    </lineage>
</organism>
<dbReference type="SMART" id="SM00840">
    <property type="entry name" value="DALR_2"/>
    <property type="match status" value="1"/>
</dbReference>
<dbReference type="Gene3D" id="1.20.120.1910">
    <property type="entry name" value="Cysteine-tRNA ligase, C-terminal anti-codon recognition domain"/>
    <property type="match status" value="1"/>
</dbReference>
<keyword evidence="4 12" id="KW-0963">Cytoplasm</keyword>
<comment type="catalytic activity">
    <reaction evidence="12">
        <text>tRNA(Cys) + L-cysteine + ATP = L-cysteinyl-tRNA(Cys) + AMP + diphosphate</text>
        <dbReference type="Rhea" id="RHEA:17773"/>
        <dbReference type="Rhea" id="RHEA-COMP:9661"/>
        <dbReference type="Rhea" id="RHEA-COMP:9679"/>
        <dbReference type="ChEBI" id="CHEBI:30616"/>
        <dbReference type="ChEBI" id="CHEBI:33019"/>
        <dbReference type="ChEBI" id="CHEBI:35235"/>
        <dbReference type="ChEBI" id="CHEBI:78442"/>
        <dbReference type="ChEBI" id="CHEBI:78517"/>
        <dbReference type="ChEBI" id="CHEBI:456215"/>
        <dbReference type="EC" id="6.1.1.16"/>
    </reaction>
</comment>
<feature type="short sequence motif" description="'KMSKS' region" evidence="12">
    <location>
        <begin position="269"/>
        <end position="273"/>
    </location>
</feature>
<reference evidence="14" key="1">
    <citation type="submission" date="2020-02" db="EMBL/GenBank/DDBJ databases">
        <authorList>
            <person name="Meier V. D."/>
        </authorList>
    </citation>
    <scope>NUCLEOTIDE SEQUENCE</scope>
    <source>
        <strain evidence="14">AVDCRST_MAG73</strain>
    </source>
</reference>
<accession>A0A6J4V0Y5</accession>
<evidence type="ECO:0000256" key="12">
    <source>
        <dbReference type="HAMAP-Rule" id="MF_00041"/>
    </source>
</evidence>
<dbReference type="InterPro" id="IPR024909">
    <property type="entry name" value="Cys-tRNA/MSH_ligase"/>
</dbReference>
<evidence type="ECO:0000256" key="1">
    <source>
        <dbReference type="ARBA" id="ARBA00004496"/>
    </source>
</evidence>
<dbReference type="GO" id="GO:0005524">
    <property type="term" value="F:ATP binding"/>
    <property type="evidence" value="ECO:0007669"/>
    <property type="project" value="UniProtKB-UniRule"/>
</dbReference>
<dbReference type="InterPro" id="IPR015803">
    <property type="entry name" value="Cys-tRNA-ligase"/>
</dbReference>
<comment type="subcellular location">
    <subcellularLocation>
        <location evidence="1 12">Cytoplasm</location>
    </subcellularLocation>
</comment>
<evidence type="ECO:0000256" key="10">
    <source>
        <dbReference type="ARBA" id="ARBA00022917"/>
    </source>
</evidence>
<evidence type="ECO:0000256" key="4">
    <source>
        <dbReference type="ARBA" id="ARBA00022490"/>
    </source>
</evidence>
<dbReference type="AlphaFoldDB" id="A0A6J4V0Y5"/>
<evidence type="ECO:0000256" key="6">
    <source>
        <dbReference type="ARBA" id="ARBA00022723"/>
    </source>
</evidence>
<evidence type="ECO:0000256" key="8">
    <source>
        <dbReference type="ARBA" id="ARBA00022833"/>
    </source>
</evidence>
<feature type="domain" description="Cysteinyl-tRNA synthetase class Ia DALR" evidence="13">
    <location>
        <begin position="354"/>
        <end position="417"/>
    </location>
</feature>
<feature type="short sequence motif" description="'HIGH' region" evidence="12">
    <location>
        <begin position="33"/>
        <end position="43"/>
    </location>
</feature>
<evidence type="ECO:0000313" key="14">
    <source>
        <dbReference type="EMBL" id="CAA9563871.1"/>
    </source>
</evidence>
<dbReference type="CDD" id="cd00672">
    <property type="entry name" value="CysRS_core"/>
    <property type="match status" value="1"/>
</dbReference>
<sequence>MTPDLRIYNTQTRQIETFTTIEPGVVRMYVCGVTPYASAHVGHGMSAIVFDTIRRYLEHRGFRVRHAQNFTDIDDKIILRAAREGTTPQAMVERLIAEWLEDTDSLNILRATVYPRVTQEIPAIVAMVDGLIARGHAYAVDGDVYFRVRSFPSYGKLSHRRLDDLLSGARIEVDERKDDPLDFALWKAAKPGEPSWDSPWGQGRPGWHIECSAMCAAHLDGAVDIHGGGADLIFPHHENEIAQSEAFLGREPFARFWVHNGLLQLSDQKMSKSLGNMVRIREIAGRGLAPAFRLMVLQSHYRAPLTYTDDGLLAAENGLDRLRAAARAAAPNDGEGGAGAGSNVAALAAEAETRFHAAMSDDFDTPGAVAALFDLGRAINRHGASGGATADVDAARGTLRDLAGILGLPLSDTGADAADSDAAPFVDLLLDLRNQLRAAKQWAIADAVRDGLAERGIAVEDGPTGSTWSWARRDA</sequence>
<dbReference type="SUPFAM" id="SSF52374">
    <property type="entry name" value="Nucleotidylyl transferase"/>
    <property type="match status" value="1"/>
</dbReference>
<dbReference type="GO" id="GO:0006423">
    <property type="term" value="P:cysteinyl-tRNA aminoacylation"/>
    <property type="evidence" value="ECO:0007669"/>
    <property type="project" value="UniProtKB-UniRule"/>
</dbReference>
<dbReference type="HAMAP" id="MF_00041">
    <property type="entry name" value="Cys_tRNA_synth"/>
    <property type="match status" value="1"/>
</dbReference>
<dbReference type="GO" id="GO:0004817">
    <property type="term" value="F:cysteine-tRNA ligase activity"/>
    <property type="evidence" value="ECO:0007669"/>
    <property type="project" value="UniProtKB-UniRule"/>
</dbReference>
<dbReference type="GO" id="GO:0005829">
    <property type="term" value="C:cytosol"/>
    <property type="evidence" value="ECO:0007669"/>
    <property type="project" value="TreeGrafter"/>
</dbReference>
<feature type="binding site" evidence="12">
    <location>
        <position position="236"/>
    </location>
    <ligand>
        <name>Zn(2+)</name>
        <dbReference type="ChEBI" id="CHEBI:29105"/>
    </ligand>
</feature>
<feature type="binding site" evidence="12">
    <location>
        <position position="211"/>
    </location>
    <ligand>
        <name>Zn(2+)</name>
        <dbReference type="ChEBI" id="CHEBI:29105"/>
    </ligand>
</feature>
<dbReference type="PRINTS" id="PR00983">
    <property type="entry name" value="TRNASYNTHCYS"/>
</dbReference>
<keyword evidence="5 12" id="KW-0436">Ligase</keyword>
<protein>
    <recommendedName>
        <fullName evidence="12">Cysteine--tRNA ligase</fullName>
        <ecNumber evidence="12">6.1.1.16</ecNumber>
    </recommendedName>
    <alternativeName>
        <fullName evidence="12">Cysteinyl-tRNA synthetase</fullName>
        <shortName evidence="12">CysRS</shortName>
    </alternativeName>
</protein>
<evidence type="ECO:0000256" key="9">
    <source>
        <dbReference type="ARBA" id="ARBA00022840"/>
    </source>
</evidence>
<dbReference type="EC" id="6.1.1.16" evidence="12"/>
<dbReference type="InterPro" id="IPR014729">
    <property type="entry name" value="Rossmann-like_a/b/a_fold"/>
</dbReference>
<dbReference type="Pfam" id="PF09190">
    <property type="entry name" value="DALR_2"/>
    <property type="match status" value="1"/>
</dbReference>
<feature type="binding site" evidence="12">
    <location>
        <position position="240"/>
    </location>
    <ligand>
        <name>Zn(2+)</name>
        <dbReference type="ChEBI" id="CHEBI:29105"/>
    </ligand>
</feature>
<dbReference type="GO" id="GO:0008270">
    <property type="term" value="F:zinc ion binding"/>
    <property type="evidence" value="ECO:0007669"/>
    <property type="project" value="UniProtKB-UniRule"/>
</dbReference>
<comment type="cofactor">
    <cofactor evidence="12">
        <name>Zn(2+)</name>
        <dbReference type="ChEBI" id="CHEBI:29105"/>
    </cofactor>
    <text evidence="12">Binds 1 zinc ion per subunit.</text>
</comment>
<evidence type="ECO:0000259" key="13">
    <source>
        <dbReference type="SMART" id="SM00840"/>
    </source>
</evidence>
<feature type="binding site" evidence="12">
    <location>
        <position position="272"/>
    </location>
    <ligand>
        <name>ATP</name>
        <dbReference type="ChEBI" id="CHEBI:30616"/>
    </ligand>
</feature>
<evidence type="ECO:0000256" key="3">
    <source>
        <dbReference type="ARBA" id="ARBA00011245"/>
    </source>
</evidence>
<dbReference type="Gene3D" id="3.40.50.620">
    <property type="entry name" value="HUPs"/>
    <property type="match status" value="1"/>
</dbReference>
<proteinExistence type="inferred from homology"/>
<dbReference type="FunFam" id="3.40.50.620:FF:000009">
    <property type="entry name" value="Cysteine--tRNA ligase"/>
    <property type="match status" value="1"/>
</dbReference>
<keyword evidence="6 12" id="KW-0479">Metal-binding</keyword>